<protein>
    <submittedName>
        <fullName evidence="2">Uncharacterized protein</fullName>
    </submittedName>
</protein>
<name>A0A397G449_9GLOM</name>
<sequence length="184" mass="20561">MPTLVAYALTSVLFTVSYFFTILATVLPNWLLFSTPNPFRVTTNYGLFKKCRGECRVFPSSDENDCDEKNFCEEWEGAAAAMIFAAIIGGLVWLNLVNALVSGRAGRARAWKGITVLLLLHALLQFTAVFLIAHLYTTSNRFYFGTKYDISFIFTNISASFSVVLAIILLMNGVLSHPEYVVIY</sequence>
<feature type="transmembrane region" description="Helical" evidence="1">
    <location>
        <begin position="148"/>
        <end position="170"/>
    </location>
</feature>
<feature type="transmembrane region" description="Helical" evidence="1">
    <location>
        <begin position="7"/>
        <end position="31"/>
    </location>
</feature>
<feature type="transmembrane region" description="Helical" evidence="1">
    <location>
        <begin position="113"/>
        <end position="136"/>
    </location>
</feature>
<evidence type="ECO:0000313" key="2">
    <source>
        <dbReference type="EMBL" id="RHZ44644.1"/>
    </source>
</evidence>
<dbReference type="Proteomes" id="UP000266861">
    <property type="component" value="Unassembled WGS sequence"/>
</dbReference>
<feature type="transmembrane region" description="Helical" evidence="1">
    <location>
        <begin position="78"/>
        <end position="101"/>
    </location>
</feature>
<dbReference type="OrthoDB" id="61370at2759"/>
<accession>A0A397G449</accession>
<keyword evidence="3" id="KW-1185">Reference proteome</keyword>
<keyword evidence="1" id="KW-1133">Transmembrane helix</keyword>
<dbReference type="Gene3D" id="1.20.140.150">
    <property type="match status" value="1"/>
</dbReference>
<dbReference type="EMBL" id="PQFF01000567">
    <property type="protein sequence ID" value="RHZ44644.1"/>
    <property type="molecule type" value="Genomic_DNA"/>
</dbReference>
<dbReference type="AlphaFoldDB" id="A0A397G449"/>
<comment type="caution">
    <text evidence="2">The sequence shown here is derived from an EMBL/GenBank/DDBJ whole genome shotgun (WGS) entry which is preliminary data.</text>
</comment>
<organism evidence="2 3">
    <name type="scientific">Diversispora epigaea</name>
    <dbReference type="NCBI Taxonomy" id="1348612"/>
    <lineage>
        <taxon>Eukaryota</taxon>
        <taxon>Fungi</taxon>
        <taxon>Fungi incertae sedis</taxon>
        <taxon>Mucoromycota</taxon>
        <taxon>Glomeromycotina</taxon>
        <taxon>Glomeromycetes</taxon>
        <taxon>Diversisporales</taxon>
        <taxon>Diversisporaceae</taxon>
        <taxon>Diversispora</taxon>
    </lineage>
</organism>
<keyword evidence="1" id="KW-0472">Membrane</keyword>
<evidence type="ECO:0000313" key="3">
    <source>
        <dbReference type="Proteomes" id="UP000266861"/>
    </source>
</evidence>
<keyword evidence="1" id="KW-0812">Transmembrane</keyword>
<proteinExistence type="predicted"/>
<gene>
    <name evidence="2" type="ORF">Glove_714g7</name>
</gene>
<evidence type="ECO:0000256" key="1">
    <source>
        <dbReference type="SAM" id="Phobius"/>
    </source>
</evidence>
<reference evidence="2 3" key="1">
    <citation type="submission" date="2018-08" db="EMBL/GenBank/DDBJ databases">
        <title>Genome and evolution of the arbuscular mycorrhizal fungus Diversispora epigaea (formerly Glomus versiforme) and its bacterial endosymbionts.</title>
        <authorList>
            <person name="Sun X."/>
            <person name="Fei Z."/>
            <person name="Harrison M."/>
        </authorList>
    </citation>
    <scope>NUCLEOTIDE SEQUENCE [LARGE SCALE GENOMIC DNA]</scope>
    <source>
        <strain evidence="2 3">IT104</strain>
    </source>
</reference>